<dbReference type="AlphaFoldDB" id="A0AAV4ZWA4"/>
<sequence>MISKQLSKLGSLPVSIPAMLAAASSSNTKTNALKRPIVIEDDNEGTAPKRAKTITNEPSFEQGPTRLMFRMQKNTSSSLVSEKKALVREKQLRTSTTLDPATSMLAKTMSQQTELSRSILACQEKMVYLLGLISVDQRYVSDSLREQNKDDRLGPIKDGGLL</sequence>
<organism evidence="1 2">
    <name type="scientific">Clathrus columnatus</name>
    <dbReference type="NCBI Taxonomy" id="1419009"/>
    <lineage>
        <taxon>Eukaryota</taxon>
        <taxon>Fungi</taxon>
        <taxon>Dikarya</taxon>
        <taxon>Basidiomycota</taxon>
        <taxon>Agaricomycotina</taxon>
        <taxon>Agaricomycetes</taxon>
        <taxon>Phallomycetidae</taxon>
        <taxon>Phallales</taxon>
        <taxon>Clathraceae</taxon>
        <taxon>Clathrus</taxon>
    </lineage>
</organism>
<dbReference type="EMBL" id="BPWL01000001">
    <property type="protein sequence ID" value="GJJ05939.1"/>
    <property type="molecule type" value="Genomic_DNA"/>
</dbReference>
<evidence type="ECO:0000313" key="2">
    <source>
        <dbReference type="Proteomes" id="UP001050691"/>
    </source>
</evidence>
<comment type="caution">
    <text evidence="1">The sequence shown here is derived from an EMBL/GenBank/DDBJ whole genome shotgun (WGS) entry which is preliminary data.</text>
</comment>
<protein>
    <submittedName>
        <fullName evidence="1">Uncharacterized protein</fullName>
    </submittedName>
</protein>
<gene>
    <name evidence="1" type="ORF">Clacol_000126</name>
</gene>
<reference evidence="1" key="1">
    <citation type="submission" date="2021-10" db="EMBL/GenBank/DDBJ databases">
        <title>De novo Genome Assembly of Clathrus columnatus (Basidiomycota, Fungi) Using Illumina and Nanopore Sequence Data.</title>
        <authorList>
            <person name="Ogiso-Tanaka E."/>
            <person name="Itagaki H."/>
            <person name="Hosoya T."/>
            <person name="Hosaka K."/>
        </authorList>
    </citation>
    <scope>NUCLEOTIDE SEQUENCE</scope>
    <source>
        <strain evidence="1">MO-923</strain>
    </source>
</reference>
<accession>A0AAV4ZWA4</accession>
<proteinExistence type="predicted"/>
<dbReference type="Proteomes" id="UP001050691">
    <property type="component" value="Unassembled WGS sequence"/>
</dbReference>
<evidence type="ECO:0000313" key="1">
    <source>
        <dbReference type="EMBL" id="GJJ05939.1"/>
    </source>
</evidence>
<keyword evidence="2" id="KW-1185">Reference proteome</keyword>
<name>A0AAV4ZWA4_9AGAM</name>